<dbReference type="Proteomes" id="UP000652013">
    <property type="component" value="Unassembled WGS sequence"/>
</dbReference>
<proteinExistence type="predicted"/>
<keyword evidence="2" id="KW-0472">Membrane</keyword>
<feature type="region of interest" description="Disordered" evidence="1">
    <location>
        <begin position="59"/>
        <end position="120"/>
    </location>
</feature>
<protein>
    <recommendedName>
        <fullName evidence="3">CBM2 domain-containing protein</fullName>
    </recommendedName>
</protein>
<evidence type="ECO:0000259" key="3">
    <source>
        <dbReference type="PROSITE" id="PS51173"/>
    </source>
</evidence>
<dbReference type="InterPro" id="IPR012291">
    <property type="entry name" value="CBM2_carb-bd_dom_sf"/>
</dbReference>
<feature type="transmembrane region" description="Helical" evidence="2">
    <location>
        <begin position="31"/>
        <end position="53"/>
    </location>
</feature>
<gene>
    <name evidence="4" type="ORF">Sya03_50330</name>
</gene>
<dbReference type="EMBL" id="BOOY01000036">
    <property type="protein sequence ID" value="GIJ05681.1"/>
    <property type="molecule type" value="Genomic_DNA"/>
</dbReference>
<feature type="compositionally biased region" description="Low complexity" evidence="1">
    <location>
        <begin position="63"/>
        <end position="81"/>
    </location>
</feature>
<evidence type="ECO:0000313" key="4">
    <source>
        <dbReference type="EMBL" id="GIJ05681.1"/>
    </source>
</evidence>
<dbReference type="InterPro" id="IPR001919">
    <property type="entry name" value="CBD2"/>
</dbReference>
<evidence type="ECO:0000313" key="5">
    <source>
        <dbReference type="Proteomes" id="UP000652013"/>
    </source>
</evidence>
<dbReference type="RefSeq" id="WP_203940888.1">
    <property type="nucleotide sequence ID" value="NZ_BAAAGJ010000003.1"/>
</dbReference>
<dbReference type="SMART" id="SM00637">
    <property type="entry name" value="CBD_II"/>
    <property type="match status" value="1"/>
</dbReference>
<feature type="domain" description="CBM2" evidence="3">
    <location>
        <begin position="122"/>
        <end position="230"/>
    </location>
</feature>
<dbReference type="AlphaFoldDB" id="A0A8J4DL66"/>
<reference evidence="4" key="1">
    <citation type="submission" date="2021-01" db="EMBL/GenBank/DDBJ databases">
        <title>Whole genome shotgun sequence of Spirilliplanes yamanashiensis NBRC 15828.</title>
        <authorList>
            <person name="Komaki H."/>
            <person name="Tamura T."/>
        </authorList>
    </citation>
    <scope>NUCLEOTIDE SEQUENCE</scope>
    <source>
        <strain evidence="4">NBRC 15828</strain>
    </source>
</reference>
<feature type="compositionally biased region" description="Low complexity" evidence="1">
    <location>
        <begin position="100"/>
        <end position="109"/>
    </location>
</feature>
<dbReference type="GO" id="GO:0004553">
    <property type="term" value="F:hydrolase activity, hydrolyzing O-glycosyl compounds"/>
    <property type="evidence" value="ECO:0007669"/>
    <property type="project" value="InterPro"/>
</dbReference>
<dbReference type="PROSITE" id="PS51173">
    <property type="entry name" value="CBM2"/>
    <property type="match status" value="1"/>
</dbReference>
<organism evidence="4 5">
    <name type="scientific">Spirilliplanes yamanashiensis</name>
    <dbReference type="NCBI Taxonomy" id="42233"/>
    <lineage>
        <taxon>Bacteria</taxon>
        <taxon>Bacillati</taxon>
        <taxon>Actinomycetota</taxon>
        <taxon>Actinomycetes</taxon>
        <taxon>Micromonosporales</taxon>
        <taxon>Micromonosporaceae</taxon>
        <taxon>Spirilliplanes</taxon>
    </lineage>
</organism>
<dbReference type="SUPFAM" id="SSF49384">
    <property type="entry name" value="Carbohydrate-binding domain"/>
    <property type="match status" value="1"/>
</dbReference>
<accession>A0A8J4DL66</accession>
<name>A0A8J4DL66_9ACTN</name>
<dbReference type="Pfam" id="PF00553">
    <property type="entry name" value="CBM_2"/>
    <property type="match status" value="1"/>
</dbReference>
<keyword evidence="2" id="KW-0812">Transmembrane</keyword>
<evidence type="ECO:0000256" key="2">
    <source>
        <dbReference type="SAM" id="Phobius"/>
    </source>
</evidence>
<sequence length="231" mass="23949">MRGKHARPPAGPLGPIRDLHRRSLRTVDLRAQLVGLGALLVAIAVFTAGALTIDRAPGPAPGPADSVDAAARPASAPPVADQPAGAVSSAARLRNPDLETTATPTRRPVAPSPRPTAPREPELKIADGLQARYVVSGSWDTGFVAGVVVFNPTAQELAWRVEISHARSAEVQVVTHWNADITRSGSFVVFAGGPLPPGGIQTFGFEALKKPAGPVRPTGCTVNGTPCEIPE</sequence>
<comment type="caution">
    <text evidence="4">The sequence shown here is derived from an EMBL/GenBank/DDBJ whole genome shotgun (WGS) entry which is preliminary data.</text>
</comment>
<dbReference type="GO" id="GO:0005975">
    <property type="term" value="P:carbohydrate metabolic process"/>
    <property type="evidence" value="ECO:0007669"/>
    <property type="project" value="InterPro"/>
</dbReference>
<keyword evidence="2" id="KW-1133">Transmembrane helix</keyword>
<dbReference type="InterPro" id="IPR008965">
    <property type="entry name" value="CBM2/CBM3_carb-bd_dom_sf"/>
</dbReference>
<keyword evidence="5" id="KW-1185">Reference proteome</keyword>
<dbReference type="GO" id="GO:0030247">
    <property type="term" value="F:polysaccharide binding"/>
    <property type="evidence" value="ECO:0007669"/>
    <property type="project" value="UniProtKB-UniRule"/>
</dbReference>
<dbReference type="Gene3D" id="2.60.40.290">
    <property type="match status" value="1"/>
</dbReference>
<evidence type="ECO:0000256" key="1">
    <source>
        <dbReference type="SAM" id="MobiDB-lite"/>
    </source>
</evidence>